<evidence type="ECO:0000256" key="1">
    <source>
        <dbReference type="ARBA" id="ARBA00008889"/>
    </source>
</evidence>
<dbReference type="Proteomes" id="UP000007266">
    <property type="component" value="Linkage group 5"/>
</dbReference>
<dbReference type="eggNOG" id="KOG4241">
    <property type="taxonomic scope" value="Eukaryota"/>
</dbReference>
<dbReference type="GO" id="GO:0006412">
    <property type="term" value="P:translation"/>
    <property type="evidence" value="ECO:0000318"/>
    <property type="project" value="GO_Central"/>
</dbReference>
<evidence type="ECO:0000256" key="3">
    <source>
        <dbReference type="ARBA" id="ARBA00023274"/>
    </source>
</evidence>
<keyword evidence="3" id="KW-0687">Ribonucleoprotein</keyword>
<keyword evidence="8" id="KW-1185">Reference proteome</keyword>
<dbReference type="PhylomeDB" id="D6WKZ4"/>
<evidence type="ECO:0000256" key="6">
    <source>
        <dbReference type="ARBA" id="ARBA00038782"/>
    </source>
</evidence>
<sequence>MALIARGGLFERLSPLVQAKRFRGKINIQRPKPVHRERSIMMTLTNPFFISTKKGKTPIDLCTKSQDKIVKDEHNPYQQIIAGELRMWFNTSRLIAFYHLNPMKSDQRFKAYAMFKKSDMLFKQYGKKTLEIAVKDTKFEPVLDFYVSQNIMVFSPQPEVKKLLKITKRFPQLVLLAAIFEGKFVSKDELIELEKIPNLQTAQAALVQTLNSAATTIHQQLNQHQSTLVSQLEQRIKQLE</sequence>
<dbReference type="HOGENOM" id="CLU_073093_1_0_1"/>
<dbReference type="Gene3D" id="3.30.70.1730">
    <property type="match status" value="1"/>
</dbReference>
<comment type="similarity">
    <text evidence="1">Belongs to the universal ribosomal protein uL10 family.</text>
</comment>
<reference evidence="7 8" key="1">
    <citation type="journal article" date="2008" name="Nature">
        <title>The genome of the model beetle and pest Tribolium castaneum.</title>
        <authorList>
            <consortium name="Tribolium Genome Sequencing Consortium"/>
            <person name="Richards S."/>
            <person name="Gibbs R.A."/>
            <person name="Weinstock G.M."/>
            <person name="Brown S.J."/>
            <person name="Denell R."/>
            <person name="Beeman R.W."/>
            <person name="Gibbs R."/>
            <person name="Beeman R.W."/>
            <person name="Brown S.J."/>
            <person name="Bucher G."/>
            <person name="Friedrich M."/>
            <person name="Grimmelikhuijzen C.J."/>
            <person name="Klingler M."/>
            <person name="Lorenzen M."/>
            <person name="Richards S."/>
            <person name="Roth S."/>
            <person name="Schroder R."/>
            <person name="Tautz D."/>
            <person name="Zdobnov E.M."/>
            <person name="Muzny D."/>
            <person name="Gibbs R.A."/>
            <person name="Weinstock G.M."/>
            <person name="Attaway T."/>
            <person name="Bell S."/>
            <person name="Buhay C.J."/>
            <person name="Chandrabose M.N."/>
            <person name="Chavez D."/>
            <person name="Clerk-Blankenburg K.P."/>
            <person name="Cree A."/>
            <person name="Dao M."/>
            <person name="Davis C."/>
            <person name="Chacko J."/>
            <person name="Dinh H."/>
            <person name="Dugan-Rocha S."/>
            <person name="Fowler G."/>
            <person name="Garner T.T."/>
            <person name="Garnes J."/>
            <person name="Gnirke A."/>
            <person name="Hawes A."/>
            <person name="Hernandez J."/>
            <person name="Hines S."/>
            <person name="Holder M."/>
            <person name="Hume J."/>
            <person name="Jhangiani S.N."/>
            <person name="Joshi V."/>
            <person name="Khan Z.M."/>
            <person name="Jackson L."/>
            <person name="Kovar C."/>
            <person name="Kowis A."/>
            <person name="Lee S."/>
            <person name="Lewis L.R."/>
            <person name="Margolis J."/>
            <person name="Morgan M."/>
            <person name="Nazareth L.V."/>
            <person name="Nguyen N."/>
            <person name="Okwuonu G."/>
            <person name="Parker D."/>
            <person name="Richards S."/>
            <person name="Ruiz S.J."/>
            <person name="Santibanez J."/>
            <person name="Savard J."/>
            <person name="Scherer S.E."/>
            <person name="Schneider B."/>
            <person name="Sodergren E."/>
            <person name="Tautz D."/>
            <person name="Vattahil S."/>
            <person name="Villasana D."/>
            <person name="White C.S."/>
            <person name="Wright R."/>
            <person name="Park Y."/>
            <person name="Beeman R.W."/>
            <person name="Lord J."/>
            <person name="Oppert B."/>
            <person name="Lorenzen M."/>
            <person name="Brown S."/>
            <person name="Wang L."/>
            <person name="Savard J."/>
            <person name="Tautz D."/>
            <person name="Richards S."/>
            <person name="Weinstock G."/>
            <person name="Gibbs R.A."/>
            <person name="Liu Y."/>
            <person name="Worley K."/>
            <person name="Weinstock G."/>
            <person name="Elsik C.G."/>
            <person name="Reese J.T."/>
            <person name="Elhaik E."/>
            <person name="Landan G."/>
            <person name="Graur D."/>
            <person name="Arensburger P."/>
            <person name="Atkinson P."/>
            <person name="Beeman R.W."/>
            <person name="Beidler J."/>
            <person name="Brown S.J."/>
            <person name="Demuth J.P."/>
            <person name="Drury D.W."/>
            <person name="Du Y.Z."/>
            <person name="Fujiwara H."/>
            <person name="Lorenzen M."/>
            <person name="Maselli V."/>
            <person name="Osanai M."/>
            <person name="Park Y."/>
            <person name="Robertson H.M."/>
            <person name="Tu Z."/>
            <person name="Wang J.J."/>
            <person name="Wang S."/>
            <person name="Richards S."/>
            <person name="Song H."/>
            <person name="Zhang L."/>
            <person name="Sodergren E."/>
            <person name="Werner D."/>
            <person name="Stanke M."/>
            <person name="Morgenstern B."/>
            <person name="Solovyev V."/>
            <person name="Kosarev P."/>
            <person name="Brown G."/>
            <person name="Chen H.C."/>
            <person name="Ermolaeva O."/>
            <person name="Hlavina W."/>
            <person name="Kapustin Y."/>
            <person name="Kiryutin B."/>
            <person name="Kitts P."/>
            <person name="Maglott D."/>
            <person name="Pruitt K."/>
            <person name="Sapojnikov V."/>
            <person name="Souvorov A."/>
            <person name="Mackey A.J."/>
            <person name="Waterhouse R.M."/>
            <person name="Wyder S."/>
            <person name="Zdobnov E.M."/>
            <person name="Zdobnov E.M."/>
            <person name="Wyder S."/>
            <person name="Kriventseva E.V."/>
            <person name="Kadowaki T."/>
            <person name="Bork P."/>
            <person name="Aranda M."/>
            <person name="Bao R."/>
            <person name="Beermann A."/>
            <person name="Berns N."/>
            <person name="Bolognesi R."/>
            <person name="Bonneton F."/>
            <person name="Bopp D."/>
            <person name="Brown S.J."/>
            <person name="Bucher G."/>
            <person name="Butts T."/>
            <person name="Chaumot A."/>
            <person name="Denell R.E."/>
            <person name="Ferrier D.E."/>
            <person name="Friedrich M."/>
            <person name="Gordon C.M."/>
            <person name="Jindra M."/>
            <person name="Klingler M."/>
            <person name="Lan Q."/>
            <person name="Lattorff H.M."/>
            <person name="Laudet V."/>
            <person name="von Levetsow C."/>
            <person name="Liu Z."/>
            <person name="Lutz R."/>
            <person name="Lynch J.A."/>
            <person name="da Fonseca R.N."/>
            <person name="Posnien N."/>
            <person name="Reuter R."/>
            <person name="Roth S."/>
            <person name="Savard J."/>
            <person name="Schinko J.B."/>
            <person name="Schmitt C."/>
            <person name="Schoppmeier M."/>
            <person name="Schroder R."/>
            <person name="Shippy T.D."/>
            <person name="Simonnet F."/>
            <person name="Marques-Souza H."/>
            <person name="Tautz D."/>
            <person name="Tomoyasu Y."/>
            <person name="Trauner J."/>
            <person name="Van der Zee M."/>
            <person name="Vervoort M."/>
            <person name="Wittkopp N."/>
            <person name="Wimmer E.A."/>
            <person name="Yang X."/>
            <person name="Jones A.K."/>
            <person name="Sattelle D.B."/>
            <person name="Ebert P.R."/>
            <person name="Nelson D."/>
            <person name="Scott J.G."/>
            <person name="Beeman R.W."/>
            <person name="Muthukrishnan S."/>
            <person name="Kramer K.J."/>
            <person name="Arakane Y."/>
            <person name="Beeman R.W."/>
            <person name="Zhu Q."/>
            <person name="Hogenkamp D."/>
            <person name="Dixit R."/>
            <person name="Oppert B."/>
            <person name="Jiang H."/>
            <person name="Zou Z."/>
            <person name="Marshall J."/>
            <person name="Elpidina E."/>
            <person name="Vinokurov K."/>
            <person name="Oppert C."/>
            <person name="Zou Z."/>
            <person name="Evans J."/>
            <person name="Lu Z."/>
            <person name="Zhao P."/>
            <person name="Sumathipala N."/>
            <person name="Altincicek B."/>
            <person name="Vilcinskas A."/>
            <person name="Williams M."/>
            <person name="Hultmark D."/>
            <person name="Hetru C."/>
            <person name="Jiang H."/>
            <person name="Grimmelikhuijzen C.J."/>
            <person name="Hauser F."/>
            <person name="Cazzamali G."/>
            <person name="Williamson M."/>
            <person name="Park Y."/>
            <person name="Li B."/>
            <person name="Tanaka Y."/>
            <person name="Predel R."/>
            <person name="Neupert S."/>
            <person name="Schachtner J."/>
            <person name="Verleyen P."/>
            <person name="Raible F."/>
            <person name="Bork P."/>
            <person name="Friedrich M."/>
            <person name="Walden K.K."/>
            <person name="Robertson H.M."/>
            <person name="Angeli S."/>
            <person name="Foret S."/>
            <person name="Bucher G."/>
            <person name="Schuetz S."/>
            <person name="Maleszka R."/>
            <person name="Wimmer E.A."/>
            <person name="Beeman R.W."/>
            <person name="Lorenzen M."/>
            <person name="Tomoyasu Y."/>
            <person name="Miller S.C."/>
            <person name="Grossmann D."/>
            <person name="Bucher G."/>
        </authorList>
    </citation>
    <scope>NUCLEOTIDE SEQUENCE [LARGE SCALE GENOMIC DNA]</scope>
    <source>
        <strain evidence="7 8">Georgia GA2</strain>
    </source>
</reference>
<dbReference type="KEGG" id="tca:658281"/>
<name>D6WKZ4_TRICA</name>
<keyword evidence="2 7" id="KW-0689">Ribosomal protein</keyword>
<gene>
    <name evidence="7" type="primary">AUGUSTUS-3.0.2_14272</name>
    <name evidence="7" type="ORF">TcasGA2_TC014272</name>
</gene>
<dbReference type="GO" id="GO:0005762">
    <property type="term" value="C:mitochondrial large ribosomal subunit"/>
    <property type="evidence" value="ECO:0000318"/>
    <property type="project" value="GO_Central"/>
</dbReference>
<evidence type="ECO:0000256" key="5">
    <source>
        <dbReference type="ARBA" id="ARBA00035716"/>
    </source>
</evidence>
<dbReference type="AlphaFoldDB" id="D6WKZ4"/>
<protein>
    <recommendedName>
        <fullName evidence="4">Large ribosomal subunit protein uL10m</fullName>
    </recommendedName>
    <alternativeName>
        <fullName evidence="5">39S ribosomal protein L10, mitochondrial</fullName>
    </alternativeName>
</protein>
<dbReference type="PANTHER" id="PTHR11560">
    <property type="entry name" value="39S RIBOSOMAL PROTEIN L10, MITOCHONDRIAL"/>
    <property type="match status" value="1"/>
</dbReference>
<organism evidence="7 8">
    <name type="scientific">Tribolium castaneum</name>
    <name type="common">Red flour beetle</name>
    <dbReference type="NCBI Taxonomy" id="7070"/>
    <lineage>
        <taxon>Eukaryota</taxon>
        <taxon>Metazoa</taxon>
        <taxon>Ecdysozoa</taxon>
        <taxon>Arthropoda</taxon>
        <taxon>Hexapoda</taxon>
        <taxon>Insecta</taxon>
        <taxon>Pterygota</taxon>
        <taxon>Neoptera</taxon>
        <taxon>Endopterygota</taxon>
        <taxon>Coleoptera</taxon>
        <taxon>Polyphaga</taxon>
        <taxon>Cucujiformia</taxon>
        <taxon>Tenebrionidae</taxon>
        <taxon>Tenebrionidae incertae sedis</taxon>
        <taxon>Tribolium</taxon>
    </lineage>
</organism>
<dbReference type="InterPro" id="IPR047865">
    <property type="entry name" value="Ribosomal_uL10_bac_type"/>
</dbReference>
<accession>D6WKZ4</accession>
<comment type="subunit">
    <text evidence="6">Component of the mitochondrial ribosome large subunit (39S) which comprises a 16S rRNA and about 50 distinct proteins.</text>
</comment>
<reference evidence="7 8" key="2">
    <citation type="journal article" date="2010" name="Nucleic Acids Res.">
        <title>BeetleBase in 2010: revisions to provide comprehensive genomic information for Tribolium castaneum.</title>
        <authorList>
            <person name="Kim H.S."/>
            <person name="Murphy T."/>
            <person name="Xia J."/>
            <person name="Caragea D."/>
            <person name="Park Y."/>
            <person name="Beeman R.W."/>
            <person name="Lorenzen M.D."/>
            <person name="Butcher S."/>
            <person name="Manak J.R."/>
            <person name="Brown S.J."/>
        </authorList>
    </citation>
    <scope>GENOME REANNOTATION</scope>
    <source>
        <strain evidence="7 8">Georgia GA2</strain>
    </source>
</reference>
<dbReference type="InterPro" id="IPR043141">
    <property type="entry name" value="Ribosomal_uL10-like_sf"/>
</dbReference>
<evidence type="ECO:0000256" key="4">
    <source>
        <dbReference type="ARBA" id="ARBA00035707"/>
    </source>
</evidence>
<proteinExistence type="inferred from homology"/>
<dbReference type="InParanoid" id="D6WKZ4"/>
<evidence type="ECO:0000313" key="8">
    <source>
        <dbReference type="Proteomes" id="UP000007266"/>
    </source>
</evidence>
<dbReference type="FunCoup" id="D6WKZ4">
    <property type="interactions" value="600"/>
</dbReference>
<dbReference type="FunFam" id="3.30.70.1730:FF:000012">
    <property type="entry name" value="Mitochondrial Ribosomal Protein, Large"/>
    <property type="match status" value="1"/>
</dbReference>
<evidence type="ECO:0000313" key="7">
    <source>
        <dbReference type="EMBL" id="EFA04041.1"/>
    </source>
</evidence>
<dbReference type="GO" id="GO:0003735">
    <property type="term" value="F:structural constituent of ribosome"/>
    <property type="evidence" value="ECO:0000318"/>
    <property type="project" value="GO_Central"/>
</dbReference>
<dbReference type="STRING" id="7070.D6WKZ4"/>
<dbReference type="EMBL" id="KQ971343">
    <property type="protein sequence ID" value="EFA04041.1"/>
    <property type="molecule type" value="Genomic_DNA"/>
</dbReference>
<dbReference type="OrthoDB" id="360689at2759"/>
<evidence type="ECO:0000256" key="2">
    <source>
        <dbReference type="ARBA" id="ARBA00022980"/>
    </source>
</evidence>
<dbReference type="OMA" id="RENRMIA"/>
<dbReference type="SUPFAM" id="SSF160369">
    <property type="entry name" value="Ribosomal protein L10-like"/>
    <property type="match status" value="1"/>
</dbReference>